<dbReference type="InterPro" id="IPR028082">
    <property type="entry name" value="Peripla_BP_I"/>
</dbReference>
<dbReference type="SUPFAM" id="SSF53822">
    <property type="entry name" value="Periplasmic binding protein-like I"/>
    <property type="match status" value="1"/>
</dbReference>
<gene>
    <name evidence="3" type="ORF">ACFQPE_20320</name>
</gene>
<dbReference type="AlphaFoldDB" id="A0ABD6AFS0"/>
<dbReference type="PANTHER" id="PTHR30483:SF6">
    <property type="entry name" value="PERIPLASMIC BINDING PROTEIN OF ABC TRANSPORTER FOR NATURAL AMINO ACIDS"/>
    <property type="match status" value="1"/>
</dbReference>
<dbReference type="GeneID" id="79317691"/>
<keyword evidence="4" id="KW-1185">Reference proteome</keyword>
<reference evidence="3 4" key="1">
    <citation type="journal article" date="2019" name="Int. J. Syst. Evol. Microbiol.">
        <title>The Global Catalogue of Microorganisms (GCM) 10K type strain sequencing project: providing services to taxonomists for standard genome sequencing and annotation.</title>
        <authorList>
            <consortium name="The Broad Institute Genomics Platform"/>
            <consortium name="The Broad Institute Genome Sequencing Center for Infectious Disease"/>
            <person name="Wu L."/>
            <person name="Ma J."/>
        </authorList>
    </citation>
    <scope>NUCLEOTIDE SEQUENCE [LARGE SCALE GENOMIC DNA]</scope>
    <source>
        <strain evidence="3 4">PSR21</strain>
    </source>
</reference>
<dbReference type="Proteomes" id="UP001596547">
    <property type="component" value="Unassembled WGS sequence"/>
</dbReference>
<dbReference type="EMBL" id="JBHTBF010000003">
    <property type="protein sequence ID" value="MFC7319118.1"/>
    <property type="molecule type" value="Genomic_DNA"/>
</dbReference>
<protein>
    <submittedName>
        <fullName evidence="3">ABC transporter substrate-binding protein</fullName>
    </submittedName>
</protein>
<accession>A0ABD6AFS0</accession>
<dbReference type="InterPro" id="IPR028081">
    <property type="entry name" value="Leu-bd"/>
</dbReference>
<evidence type="ECO:0000259" key="2">
    <source>
        <dbReference type="Pfam" id="PF13458"/>
    </source>
</evidence>
<dbReference type="Gene3D" id="3.40.50.2300">
    <property type="match status" value="2"/>
</dbReference>
<sequence length="429" mass="45887">MDAHMVRNTRSEGSSRRTVLKSLGAGSTISLLAGCTGITGNGGGGGGGDGLPETITIGLLAPLSGAYGFAGEFQREGLQFAVDKINGSDKYLPDTTLEIVSGDTETDPDTGLSEARRLVQQEDIDLMAGATSSSVASVLSEYAMSQDMLFSMIQAADRALTSGEDCQMTSYRPNPHTHQAGTLAGRWCTEQFGERAFVLYQDYSYGQATREAVGMGIEEAGGEIVDEAAVPLGNQQFQSVIGRIQSSNADWLLFGITGSGSTAFLTQAANRGLDMPMGNQSLPSYATGEVGSDIIDQFSELYRTPLLYTREIDTERNQTFVSEFEDAYGHPPNYSSETGYMVGRFLGEGLHEAGTLAPSEARDALEDFTFETARGKNTVRGCDHQGTPPLYIAQVTGVDDELGLGTHEIIDKFDSADFTTPCEDVECEF</sequence>
<keyword evidence="1" id="KW-0732">Signal</keyword>
<dbReference type="InterPro" id="IPR051010">
    <property type="entry name" value="BCAA_transport"/>
</dbReference>
<proteinExistence type="predicted"/>
<dbReference type="PANTHER" id="PTHR30483">
    <property type="entry name" value="LEUCINE-SPECIFIC-BINDING PROTEIN"/>
    <property type="match status" value="1"/>
</dbReference>
<evidence type="ECO:0000313" key="3">
    <source>
        <dbReference type="EMBL" id="MFC7319118.1"/>
    </source>
</evidence>
<evidence type="ECO:0000256" key="1">
    <source>
        <dbReference type="ARBA" id="ARBA00022729"/>
    </source>
</evidence>
<name>A0ABD6AFS0_9EURY</name>
<dbReference type="PROSITE" id="PS51257">
    <property type="entry name" value="PROKAR_LIPOPROTEIN"/>
    <property type="match status" value="1"/>
</dbReference>
<dbReference type="Pfam" id="PF13458">
    <property type="entry name" value="Peripla_BP_6"/>
    <property type="match status" value="1"/>
</dbReference>
<evidence type="ECO:0000313" key="4">
    <source>
        <dbReference type="Proteomes" id="UP001596547"/>
    </source>
</evidence>
<comment type="caution">
    <text evidence="3">The sequence shown here is derived from an EMBL/GenBank/DDBJ whole genome shotgun (WGS) entry which is preliminary data.</text>
</comment>
<feature type="domain" description="Leucine-binding protein" evidence="2">
    <location>
        <begin position="54"/>
        <end position="396"/>
    </location>
</feature>
<organism evidence="3 4">
    <name type="scientific">Halomarina halobia</name>
    <dbReference type="NCBI Taxonomy" id="3033386"/>
    <lineage>
        <taxon>Archaea</taxon>
        <taxon>Methanobacteriati</taxon>
        <taxon>Methanobacteriota</taxon>
        <taxon>Stenosarchaea group</taxon>
        <taxon>Halobacteria</taxon>
        <taxon>Halobacteriales</taxon>
        <taxon>Natronomonadaceae</taxon>
        <taxon>Halomarina</taxon>
    </lineage>
</organism>
<dbReference type="RefSeq" id="WP_276306058.1">
    <property type="nucleotide sequence ID" value="NZ_CP119993.1"/>
</dbReference>